<gene>
    <name evidence="1" type="ORF">IPN02_09085</name>
</gene>
<organism evidence="1 2">
    <name type="scientific">Candidatus Neomicrothrix subdominans</name>
    <dbReference type="NCBI Taxonomy" id="2954438"/>
    <lineage>
        <taxon>Bacteria</taxon>
        <taxon>Bacillati</taxon>
        <taxon>Actinomycetota</taxon>
        <taxon>Acidimicrobiia</taxon>
        <taxon>Acidimicrobiales</taxon>
        <taxon>Microthrixaceae</taxon>
        <taxon>Candidatus Neomicrothrix</taxon>
    </lineage>
</organism>
<protein>
    <recommendedName>
        <fullName evidence="3">Phosphoribosyltransferase domain-containing protein</fullName>
    </recommendedName>
</protein>
<dbReference type="Gene3D" id="3.40.50.2020">
    <property type="match status" value="1"/>
</dbReference>
<dbReference type="EMBL" id="JADJZA010000006">
    <property type="protein sequence ID" value="MBK9296975.1"/>
    <property type="molecule type" value="Genomic_DNA"/>
</dbReference>
<dbReference type="Proteomes" id="UP000727993">
    <property type="component" value="Unassembled WGS sequence"/>
</dbReference>
<dbReference type="SUPFAM" id="SSF53271">
    <property type="entry name" value="PRTase-like"/>
    <property type="match status" value="1"/>
</dbReference>
<evidence type="ECO:0008006" key="3">
    <source>
        <dbReference type="Google" id="ProtNLM"/>
    </source>
</evidence>
<dbReference type="AlphaFoldDB" id="A0A936NB00"/>
<accession>A0A936NB00</accession>
<proteinExistence type="predicted"/>
<dbReference type="InterPro" id="IPR029057">
    <property type="entry name" value="PRTase-like"/>
</dbReference>
<dbReference type="CDD" id="cd06223">
    <property type="entry name" value="PRTases_typeI"/>
    <property type="match status" value="1"/>
</dbReference>
<reference evidence="1 2" key="1">
    <citation type="submission" date="2020-10" db="EMBL/GenBank/DDBJ databases">
        <title>Connecting structure to function with the recovery of over 1000 high-quality activated sludge metagenome-assembled genomes encoding full-length rRNA genes using long-read sequencing.</title>
        <authorList>
            <person name="Singleton C.M."/>
            <person name="Petriglieri F."/>
            <person name="Kristensen J.M."/>
            <person name="Kirkegaard R.H."/>
            <person name="Michaelsen T.Y."/>
            <person name="Andersen M.H."/>
            <person name="Karst S.M."/>
            <person name="Dueholm M.S."/>
            <person name="Nielsen P.H."/>
            <person name="Albertsen M."/>
        </authorList>
    </citation>
    <scope>NUCLEOTIDE SEQUENCE [LARGE SCALE GENOMIC DNA]</scope>
    <source>
        <strain evidence="1">Lyne_18-Q3-R50-59_MAXAC.006</strain>
    </source>
</reference>
<evidence type="ECO:0000313" key="2">
    <source>
        <dbReference type="Proteomes" id="UP000727993"/>
    </source>
</evidence>
<name>A0A936NB00_9ACTN</name>
<dbReference type="InterPro" id="IPR000836">
    <property type="entry name" value="PRTase_dom"/>
</dbReference>
<sequence length="103" mass="11140">MATDGSSGHTDLRPDRFRLTRSVAGERVLLVDDTFTRGGSMFSAVAALRDGGATVVGPLVLGRHVQPTFGPSLAMLSWLKERVWDEARCCRCDGEQQNAGSLF</sequence>
<evidence type="ECO:0000313" key="1">
    <source>
        <dbReference type="EMBL" id="MBK9296975.1"/>
    </source>
</evidence>
<comment type="caution">
    <text evidence="1">The sequence shown here is derived from an EMBL/GenBank/DDBJ whole genome shotgun (WGS) entry which is preliminary data.</text>
</comment>